<dbReference type="Pfam" id="PF04014">
    <property type="entry name" value="MazE_antitoxin"/>
    <property type="match status" value="1"/>
</dbReference>
<dbReference type="Gene3D" id="2.10.260.10">
    <property type="match status" value="1"/>
</dbReference>
<dbReference type="RefSeq" id="WP_088908594.1">
    <property type="nucleotide sequence ID" value="NZ_CP018145.1"/>
</dbReference>
<dbReference type="SMART" id="SM00966">
    <property type="entry name" value="SpoVT_AbrB"/>
    <property type="match status" value="1"/>
</dbReference>
<dbReference type="InterPro" id="IPR052731">
    <property type="entry name" value="B_subtilis_Trans_State_Reg"/>
</dbReference>
<dbReference type="InterPro" id="IPR037914">
    <property type="entry name" value="SpoVT-AbrB_sf"/>
</dbReference>
<evidence type="ECO:0000313" key="4">
    <source>
        <dbReference type="Proteomes" id="UP000197781"/>
    </source>
</evidence>
<sequence length="75" mass="8360">MKSVGVVRKIDNLGRVVLPKELRKTFDLPEGTPMEFYVNNNQIILQKYVPGCALCGSVENVQPHKSGKLVCKDCL</sequence>
<evidence type="ECO:0000259" key="2">
    <source>
        <dbReference type="PROSITE" id="PS51740"/>
    </source>
</evidence>
<dbReference type="GO" id="GO:0003677">
    <property type="term" value="F:DNA binding"/>
    <property type="evidence" value="ECO:0007669"/>
    <property type="project" value="UniProtKB-UniRule"/>
</dbReference>
<organism evidence="3 4">
    <name type="scientific">Brevibacillus formosus</name>
    <dbReference type="NCBI Taxonomy" id="54913"/>
    <lineage>
        <taxon>Bacteria</taxon>
        <taxon>Bacillati</taxon>
        <taxon>Bacillota</taxon>
        <taxon>Bacilli</taxon>
        <taxon>Bacillales</taxon>
        <taxon>Paenibacillaceae</taxon>
        <taxon>Brevibacillus</taxon>
    </lineage>
</organism>
<dbReference type="InterPro" id="IPR007159">
    <property type="entry name" value="SpoVT-AbrB_dom"/>
</dbReference>
<evidence type="ECO:0000313" key="3">
    <source>
        <dbReference type="EMBL" id="ASJ54888.1"/>
    </source>
</evidence>
<feature type="domain" description="SpoVT-AbrB" evidence="2">
    <location>
        <begin position="5"/>
        <end position="50"/>
    </location>
</feature>
<name>A0A220MID3_9BACL</name>
<proteinExistence type="predicted"/>
<keyword evidence="1" id="KW-0238">DNA-binding</keyword>
<dbReference type="KEGG" id="bfm:BP422_15725"/>
<evidence type="ECO:0000256" key="1">
    <source>
        <dbReference type="PROSITE-ProRule" id="PRU01076"/>
    </source>
</evidence>
<dbReference type="NCBIfam" id="TIGR01439">
    <property type="entry name" value="lp_hng_hel_AbrB"/>
    <property type="match status" value="1"/>
</dbReference>
<dbReference type="SUPFAM" id="SSF89447">
    <property type="entry name" value="AbrB/MazE/MraZ-like"/>
    <property type="match status" value="1"/>
</dbReference>
<dbReference type="PROSITE" id="PS51740">
    <property type="entry name" value="SPOVT_ABRB"/>
    <property type="match status" value="1"/>
</dbReference>
<dbReference type="PANTHER" id="PTHR36432">
    <property type="match status" value="1"/>
</dbReference>
<dbReference type="EMBL" id="CP018145">
    <property type="protein sequence ID" value="ASJ54888.1"/>
    <property type="molecule type" value="Genomic_DNA"/>
</dbReference>
<dbReference type="Proteomes" id="UP000197781">
    <property type="component" value="Chromosome"/>
</dbReference>
<protein>
    <submittedName>
        <fullName evidence="3">AbrB family transcriptional regulator</fullName>
    </submittedName>
</protein>
<dbReference type="PANTHER" id="PTHR36432:SF4">
    <property type="entry name" value="TRANSITION STATE REGULATOR ABH-RELATED"/>
    <property type="match status" value="1"/>
</dbReference>
<reference evidence="3 4" key="1">
    <citation type="submission" date="2016-11" db="EMBL/GenBank/DDBJ databases">
        <authorList>
            <person name="Jaros S."/>
            <person name="Januszkiewicz K."/>
            <person name="Wedrychowicz H."/>
        </authorList>
    </citation>
    <scope>NUCLEOTIDE SEQUENCE [LARGE SCALE GENOMIC DNA]</scope>
    <source>
        <strain evidence="3 4">NF2</strain>
    </source>
</reference>
<gene>
    <name evidence="3" type="ORF">BP422_15725</name>
</gene>
<accession>A0A220MID3</accession>
<dbReference type="AlphaFoldDB" id="A0A220MID3"/>